<proteinExistence type="predicted"/>
<evidence type="ECO:0000313" key="1">
    <source>
        <dbReference type="EMBL" id="JAP07384.1"/>
    </source>
</evidence>
<organism evidence="1">
    <name type="scientific">Solanum chacoense</name>
    <name type="common">Chaco potato</name>
    <dbReference type="NCBI Taxonomy" id="4108"/>
    <lineage>
        <taxon>Eukaryota</taxon>
        <taxon>Viridiplantae</taxon>
        <taxon>Streptophyta</taxon>
        <taxon>Embryophyta</taxon>
        <taxon>Tracheophyta</taxon>
        <taxon>Spermatophyta</taxon>
        <taxon>Magnoliopsida</taxon>
        <taxon>eudicotyledons</taxon>
        <taxon>Gunneridae</taxon>
        <taxon>Pentapetalae</taxon>
        <taxon>asterids</taxon>
        <taxon>lamiids</taxon>
        <taxon>Solanales</taxon>
        <taxon>Solanaceae</taxon>
        <taxon>Solanoideae</taxon>
        <taxon>Solaneae</taxon>
        <taxon>Solanum</taxon>
    </lineage>
</organism>
<dbReference type="EMBL" id="GEDG01038869">
    <property type="protein sequence ID" value="JAP07384.1"/>
    <property type="molecule type" value="Transcribed_RNA"/>
</dbReference>
<protein>
    <submittedName>
        <fullName evidence="1">Putative ovule protein</fullName>
    </submittedName>
</protein>
<reference evidence="1" key="1">
    <citation type="submission" date="2015-12" db="EMBL/GenBank/DDBJ databases">
        <title>Gene expression during late stages of embryo sac development: a critical building block for successful pollen-pistil interactions.</title>
        <authorList>
            <person name="Liu Y."/>
            <person name="Joly V."/>
            <person name="Sabar M."/>
            <person name="Matton D.P."/>
        </authorList>
    </citation>
    <scope>NUCLEOTIDE SEQUENCE</scope>
</reference>
<accession>A0A0V0GHN1</accession>
<feature type="non-terminal residue" evidence="1">
    <location>
        <position position="75"/>
    </location>
</feature>
<dbReference type="AlphaFoldDB" id="A0A0V0GHN1"/>
<name>A0A0V0GHN1_SOLCH</name>
<sequence length="75" mass="8788">MILNQQLVLAKLTDWLHISIGFVYLKSVDGIYSQVTFLIKISSSIFEAHTVPMQMSVIMYWNMYSVLLTCRMRLR</sequence>